<keyword evidence="2" id="KW-1133">Transmembrane helix</keyword>
<name>A0A7M7P2Y1_STRPU</name>
<keyword evidence="5" id="KW-1185">Reference proteome</keyword>
<evidence type="ECO:0000256" key="2">
    <source>
        <dbReference type="SAM" id="Phobius"/>
    </source>
</evidence>
<feature type="domain" description="Ig-like" evidence="3">
    <location>
        <begin position="5"/>
        <end position="119"/>
    </location>
</feature>
<feature type="region of interest" description="Disordered" evidence="1">
    <location>
        <begin position="134"/>
        <end position="163"/>
    </location>
</feature>
<evidence type="ECO:0000259" key="3">
    <source>
        <dbReference type="PROSITE" id="PS50835"/>
    </source>
</evidence>
<dbReference type="EnsemblMetazoa" id="XM_030989600">
    <property type="protein sequence ID" value="XP_030845460"/>
    <property type="gene ID" value="LOC105438774"/>
</dbReference>
<proteinExistence type="predicted"/>
<reference evidence="5" key="1">
    <citation type="submission" date="2015-02" db="EMBL/GenBank/DDBJ databases">
        <title>Genome sequencing for Strongylocentrotus purpuratus.</title>
        <authorList>
            <person name="Murali S."/>
            <person name="Liu Y."/>
            <person name="Vee V."/>
            <person name="English A."/>
            <person name="Wang M."/>
            <person name="Skinner E."/>
            <person name="Han Y."/>
            <person name="Muzny D.M."/>
            <person name="Worley K.C."/>
            <person name="Gibbs R.A."/>
        </authorList>
    </citation>
    <scope>NUCLEOTIDE SEQUENCE</scope>
</reference>
<dbReference type="KEGG" id="spu:105438774"/>
<keyword evidence="2" id="KW-0812">Transmembrane</keyword>
<dbReference type="PROSITE" id="PS50835">
    <property type="entry name" value="IG_LIKE"/>
    <property type="match status" value="1"/>
</dbReference>
<dbReference type="Gene3D" id="2.60.40.10">
    <property type="entry name" value="Immunoglobulins"/>
    <property type="match status" value="1"/>
</dbReference>
<protein>
    <recommendedName>
        <fullName evidence="3">Ig-like domain-containing protein</fullName>
    </recommendedName>
</protein>
<reference evidence="4" key="2">
    <citation type="submission" date="2021-01" db="UniProtKB">
        <authorList>
            <consortium name="EnsemblMetazoa"/>
        </authorList>
    </citation>
    <scope>IDENTIFICATION</scope>
</reference>
<dbReference type="InterPro" id="IPR003599">
    <property type="entry name" value="Ig_sub"/>
</dbReference>
<dbReference type="Pfam" id="PF07686">
    <property type="entry name" value="V-set"/>
    <property type="match status" value="1"/>
</dbReference>
<evidence type="ECO:0000313" key="4">
    <source>
        <dbReference type="EnsemblMetazoa" id="XP_030845460"/>
    </source>
</evidence>
<sequence length="218" mass="23229">MEELPIIIFIIGILVHLSAGEAGIAVLAGQNTTLPCIFEGMPWHVNWLKEDGPSWNGIASYGDNTNYGTIDDGKYSVQEHFSSGKSSFSLSIAEVEIADDGRYRCAVTDNYGTSSSSLYHLEVLDALNTSVTTPALHGSTPTTPTSTQTVTTTTTDSRDQTVDDTGSGISLAAKFGIAFGVMIPVGIAVFGKLLCTFRKFVEVTDVIHGDENLLNSAQ</sequence>
<dbReference type="SMART" id="SM00406">
    <property type="entry name" value="IGv"/>
    <property type="match status" value="1"/>
</dbReference>
<dbReference type="InParanoid" id="A0A7M7P2Y1"/>
<evidence type="ECO:0000313" key="5">
    <source>
        <dbReference type="Proteomes" id="UP000007110"/>
    </source>
</evidence>
<feature type="compositionally biased region" description="Low complexity" evidence="1">
    <location>
        <begin position="140"/>
        <end position="155"/>
    </location>
</feature>
<feature type="transmembrane region" description="Helical" evidence="2">
    <location>
        <begin position="6"/>
        <end position="28"/>
    </location>
</feature>
<organism evidence="4 5">
    <name type="scientific">Strongylocentrotus purpuratus</name>
    <name type="common">Purple sea urchin</name>
    <dbReference type="NCBI Taxonomy" id="7668"/>
    <lineage>
        <taxon>Eukaryota</taxon>
        <taxon>Metazoa</taxon>
        <taxon>Echinodermata</taxon>
        <taxon>Eleutherozoa</taxon>
        <taxon>Echinozoa</taxon>
        <taxon>Echinoidea</taxon>
        <taxon>Euechinoidea</taxon>
        <taxon>Echinacea</taxon>
        <taxon>Camarodonta</taxon>
        <taxon>Echinidea</taxon>
        <taxon>Strongylocentrotidae</taxon>
        <taxon>Strongylocentrotus</taxon>
    </lineage>
</organism>
<dbReference type="RefSeq" id="XP_030845460.1">
    <property type="nucleotide sequence ID" value="XM_030989600.1"/>
</dbReference>
<dbReference type="InterPro" id="IPR013106">
    <property type="entry name" value="Ig_V-set"/>
</dbReference>
<dbReference type="GeneID" id="105438774"/>
<dbReference type="InterPro" id="IPR036179">
    <property type="entry name" value="Ig-like_dom_sf"/>
</dbReference>
<accession>A0A7M7P2Y1</accession>
<keyword evidence="2" id="KW-0472">Membrane</keyword>
<dbReference type="Proteomes" id="UP000007110">
    <property type="component" value="Unassembled WGS sequence"/>
</dbReference>
<dbReference type="InterPro" id="IPR013783">
    <property type="entry name" value="Ig-like_fold"/>
</dbReference>
<dbReference type="SUPFAM" id="SSF48726">
    <property type="entry name" value="Immunoglobulin"/>
    <property type="match status" value="1"/>
</dbReference>
<dbReference type="SMART" id="SM00409">
    <property type="entry name" value="IG"/>
    <property type="match status" value="1"/>
</dbReference>
<dbReference type="AlphaFoldDB" id="A0A7M7P2Y1"/>
<evidence type="ECO:0000256" key="1">
    <source>
        <dbReference type="SAM" id="MobiDB-lite"/>
    </source>
</evidence>
<dbReference type="InterPro" id="IPR007110">
    <property type="entry name" value="Ig-like_dom"/>
</dbReference>